<proteinExistence type="predicted"/>
<gene>
    <name evidence="3" type="ORF">OG517_23415</name>
</gene>
<feature type="transmembrane region" description="Helical" evidence="2">
    <location>
        <begin position="78"/>
        <end position="97"/>
    </location>
</feature>
<keyword evidence="2" id="KW-0472">Membrane</keyword>
<evidence type="ECO:0000256" key="2">
    <source>
        <dbReference type="SAM" id="Phobius"/>
    </source>
</evidence>
<protein>
    <recommendedName>
        <fullName evidence="5">Protein spdB</fullName>
    </recommendedName>
</protein>
<evidence type="ECO:0000313" key="3">
    <source>
        <dbReference type="EMBL" id="WUQ14136.1"/>
    </source>
</evidence>
<feature type="transmembrane region" description="Helical" evidence="2">
    <location>
        <begin position="43"/>
        <end position="66"/>
    </location>
</feature>
<name>A0ABZ1TH46_STRVG</name>
<reference evidence="3" key="1">
    <citation type="submission" date="2022-10" db="EMBL/GenBank/DDBJ databases">
        <title>The complete genomes of actinobacterial strains from the NBC collection.</title>
        <authorList>
            <person name="Joergensen T.S."/>
            <person name="Alvarez Arevalo M."/>
            <person name="Sterndorff E.B."/>
            <person name="Faurdal D."/>
            <person name="Vuksanovic O."/>
            <person name="Mourched A.-S."/>
            <person name="Charusanti P."/>
            <person name="Shaw S."/>
            <person name="Blin K."/>
            <person name="Weber T."/>
        </authorList>
    </citation>
    <scope>NUCLEOTIDE SEQUENCE</scope>
    <source>
        <strain evidence="3">NBC_00248</strain>
    </source>
</reference>
<evidence type="ECO:0008006" key="5">
    <source>
        <dbReference type="Google" id="ProtNLM"/>
    </source>
</evidence>
<feature type="transmembrane region" description="Helical" evidence="2">
    <location>
        <begin position="109"/>
        <end position="129"/>
    </location>
</feature>
<dbReference type="EMBL" id="CP108090">
    <property type="protein sequence ID" value="WUQ14136.1"/>
    <property type="molecule type" value="Genomic_DNA"/>
</dbReference>
<evidence type="ECO:0000313" key="4">
    <source>
        <dbReference type="Proteomes" id="UP001432039"/>
    </source>
</evidence>
<accession>A0ABZ1TH46</accession>
<sequence>MRFRAKTSAPSGPRPPAILYGAAALALLSLVWSGYAITDLMHSGWFGLSVAIAGDIGWITVLWAEYRGLTIQIRSKDYNAAPAGWAIALGVAALLALHGHDVGSTGQGIAGPFVVLVGKVVWTFALAALRDPAALTPEQEAEIASVIRDSEYEARLHAARLDQLDRTADSEIARIRAQARITLARDEVDFEIRLERLAKGREIEHRSPLAITAIPAREHADRDREQTTNTQAERPSIADLARDQVAITPDNAIAVQAVLALRPDAHEPSVAAAVRKARSKMTGGYN</sequence>
<organism evidence="3 4">
    <name type="scientific">Streptomyces virginiae</name>
    <name type="common">Streptomyces cinnamonensis</name>
    <dbReference type="NCBI Taxonomy" id="1961"/>
    <lineage>
        <taxon>Bacteria</taxon>
        <taxon>Bacillati</taxon>
        <taxon>Actinomycetota</taxon>
        <taxon>Actinomycetes</taxon>
        <taxon>Kitasatosporales</taxon>
        <taxon>Streptomycetaceae</taxon>
        <taxon>Streptomyces</taxon>
    </lineage>
</organism>
<evidence type="ECO:0000256" key="1">
    <source>
        <dbReference type="SAM" id="MobiDB-lite"/>
    </source>
</evidence>
<keyword evidence="2" id="KW-0812">Transmembrane</keyword>
<keyword evidence="2" id="KW-1133">Transmembrane helix</keyword>
<feature type="region of interest" description="Disordered" evidence="1">
    <location>
        <begin position="215"/>
        <end position="237"/>
    </location>
</feature>
<feature type="compositionally biased region" description="Basic and acidic residues" evidence="1">
    <location>
        <begin position="216"/>
        <end position="226"/>
    </location>
</feature>
<dbReference type="Proteomes" id="UP001432039">
    <property type="component" value="Chromosome"/>
</dbReference>
<dbReference type="RefSeq" id="WP_328962953.1">
    <property type="nucleotide sequence ID" value="NZ_CP108090.1"/>
</dbReference>
<keyword evidence="4" id="KW-1185">Reference proteome</keyword>